<dbReference type="OrthoDB" id="5865374at2759"/>
<dbReference type="SUPFAM" id="SSF53756">
    <property type="entry name" value="UDP-Glycosyltransferase/glycogen phosphorylase"/>
    <property type="match status" value="1"/>
</dbReference>
<proteinExistence type="predicted"/>
<keyword evidence="2" id="KW-1185">Reference proteome</keyword>
<dbReference type="WBParaSite" id="GPUH_0002401001-mRNA-1">
    <property type="protein sequence ID" value="GPUH_0002401001-mRNA-1"/>
    <property type="gene ID" value="GPUH_0002401001"/>
</dbReference>
<accession>A0A183ESN9</accession>
<protein>
    <submittedName>
        <fullName evidence="3">Glucuronosyltransferase</fullName>
    </submittedName>
</protein>
<dbReference type="Proteomes" id="UP000271098">
    <property type="component" value="Unassembled WGS sequence"/>
</dbReference>
<dbReference type="AlphaFoldDB" id="A0A183ESN9"/>
<sequence length="101" mass="11248">MVLSLKILMFSPAIGHSHLQFVGKLADILVLGGHYVHVIISEWDPALTSNGTKYAQRVTRLKSSKPSQYAKMRFRVDPFADPLLNESSIFISVANQFCEGI</sequence>
<evidence type="ECO:0000313" key="1">
    <source>
        <dbReference type="EMBL" id="VDN42227.1"/>
    </source>
</evidence>
<gene>
    <name evidence="1" type="ORF">GPUH_LOCUS23978</name>
</gene>
<evidence type="ECO:0000313" key="3">
    <source>
        <dbReference type="WBParaSite" id="GPUH_0002401001-mRNA-1"/>
    </source>
</evidence>
<organism evidence="3">
    <name type="scientific">Gongylonema pulchrum</name>
    <dbReference type="NCBI Taxonomy" id="637853"/>
    <lineage>
        <taxon>Eukaryota</taxon>
        <taxon>Metazoa</taxon>
        <taxon>Ecdysozoa</taxon>
        <taxon>Nematoda</taxon>
        <taxon>Chromadorea</taxon>
        <taxon>Rhabditida</taxon>
        <taxon>Spirurina</taxon>
        <taxon>Spiruromorpha</taxon>
        <taxon>Spiruroidea</taxon>
        <taxon>Gongylonematidae</taxon>
        <taxon>Gongylonema</taxon>
    </lineage>
</organism>
<reference evidence="3" key="1">
    <citation type="submission" date="2016-06" db="UniProtKB">
        <authorList>
            <consortium name="WormBaseParasite"/>
        </authorList>
    </citation>
    <scope>IDENTIFICATION</scope>
</reference>
<reference evidence="1 2" key="2">
    <citation type="submission" date="2018-11" db="EMBL/GenBank/DDBJ databases">
        <authorList>
            <consortium name="Pathogen Informatics"/>
        </authorList>
    </citation>
    <scope>NUCLEOTIDE SEQUENCE [LARGE SCALE GENOMIC DNA]</scope>
</reference>
<evidence type="ECO:0000313" key="2">
    <source>
        <dbReference type="Proteomes" id="UP000271098"/>
    </source>
</evidence>
<name>A0A183ESN9_9BILA</name>
<dbReference type="EMBL" id="UYRT01099600">
    <property type="protein sequence ID" value="VDN42227.1"/>
    <property type="molecule type" value="Genomic_DNA"/>
</dbReference>